<dbReference type="RefSeq" id="XP_008246090.1">
    <property type="nucleotide sequence ID" value="XM_008247868.1"/>
</dbReference>
<evidence type="ECO:0000259" key="2">
    <source>
        <dbReference type="Pfam" id="PF13251"/>
    </source>
</evidence>
<feature type="non-terminal residue" evidence="4">
    <location>
        <position position="1"/>
    </location>
</feature>
<dbReference type="InterPro" id="IPR025283">
    <property type="entry name" value="DUF4042"/>
</dbReference>
<dbReference type="Pfam" id="PF13251">
    <property type="entry name" value="DUF4042"/>
    <property type="match status" value="1"/>
</dbReference>
<reference evidence="3" key="1">
    <citation type="journal article" date="2012" name="Nat. Commun.">
        <title>The genome of Prunus mume.</title>
        <authorList>
            <person name="Zhang Q."/>
            <person name="Chen W."/>
            <person name="Sun L."/>
            <person name="Zhao F."/>
            <person name="Huang B."/>
            <person name="Yang W."/>
            <person name="Tao Y."/>
            <person name="Wang J."/>
            <person name="Yuan Z."/>
            <person name="Fan G."/>
            <person name="Xing Z."/>
            <person name="Han C."/>
            <person name="Pan H."/>
            <person name="Zhong X."/>
            <person name="Shi W."/>
            <person name="Liang X."/>
            <person name="Du D."/>
            <person name="Sun F."/>
            <person name="Xu Z."/>
            <person name="Hao R."/>
            <person name="Lv T."/>
            <person name="Lv Y."/>
            <person name="Zheng Z."/>
            <person name="Sun M."/>
            <person name="Luo L."/>
            <person name="Cai M."/>
            <person name="Gao Y."/>
            <person name="Wang J."/>
            <person name="Yin Y."/>
            <person name="Xu X."/>
            <person name="Cheng T."/>
            <person name="Wang J."/>
        </authorList>
    </citation>
    <scope>NUCLEOTIDE SEQUENCE [LARGE SCALE GENOMIC DNA]</scope>
</reference>
<feature type="region of interest" description="Disordered" evidence="1">
    <location>
        <begin position="46"/>
        <end position="84"/>
    </location>
</feature>
<dbReference type="PANTHER" id="PTHR13366">
    <property type="entry name" value="MALARIA ANTIGEN-RELATED"/>
    <property type="match status" value="1"/>
</dbReference>
<evidence type="ECO:0000256" key="1">
    <source>
        <dbReference type="SAM" id="MobiDB-lite"/>
    </source>
</evidence>
<dbReference type="PANTHER" id="PTHR13366:SF0">
    <property type="entry name" value="HEAT REPEAT-CONTAINING PROTEIN 6"/>
    <property type="match status" value="1"/>
</dbReference>
<evidence type="ECO:0000313" key="3">
    <source>
        <dbReference type="Proteomes" id="UP000694861"/>
    </source>
</evidence>
<dbReference type="Proteomes" id="UP000694861">
    <property type="component" value="Unplaced"/>
</dbReference>
<proteinExistence type="predicted"/>
<keyword evidence="3" id="KW-1185">Reference proteome</keyword>
<feature type="non-terminal residue" evidence="4">
    <location>
        <position position="247"/>
    </location>
</feature>
<reference evidence="4" key="2">
    <citation type="submission" date="2025-08" db="UniProtKB">
        <authorList>
            <consortium name="RefSeq"/>
        </authorList>
    </citation>
    <scope>IDENTIFICATION</scope>
</reference>
<accession>A0ABM0PXH0</accession>
<dbReference type="GeneID" id="103344246"/>
<sequence>VSGFVAALRMFFSYGISSRTQLTCPVVGQKERELNLASLKTCLEDPKKTDRTPYRPPHLRQRDSSNTKQTGARGSQSLSDHESSVLDFASSDSDYSDSDGSIKETENIQKSKVRVAAIVCIQDLCQADSKSFTSQWTLLLPTSDVLQPRKYEATLMTCLLFDPYLKARISSASTLEAMLDGPSSVFLQVAEFKESSKRGSFTALSSSLGHILMQLHTGIFYLIQRESHSRLMASLFKILMLLISSTP</sequence>
<feature type="compositionally biased region" description="Polar residues" evidence="1">
    <location>
        <begin position="66"/>
        <end position="78"/>
    </location>
</feature>
<organism evidence="3 4">
    <name type="scientific">Prunus mume</name>
    <name type="common">Japanese apricot</name>
    <name type="synonym">Armeniaca mume</name>
    <dbReference type="NCBI Taxonomy" id="102107"/>
    <lineage>
        <taxon>Eukaryota</taxon>
        <taxon>Viridiplantae</taxon>
        <taxon>Streptophyta</taxon>
        <taxon>Embryophyta</taxon>
        <taxon>Tracheophyta</taxon>
        <taxon>Spermatophyta</taxon>
        <taxon>Magnoliopsida</taxon>
        <taxon>eudicotyledons</taxon>
        <taxon>Gunneridae</taxon>
        <taxon>Pentapetalae</taxon>
        <taxon>rosids</taxon>
        <taxon>fabids</taxon>
        <taxon>Rosales</taxon>
        <taxon>Rosaceae</taxon>
        <taxon>Amygdaloideae</taxon>
        <taxon>Amygdaleae</taxon>
        <taxon>Prunus</taxon>
    </lineage>
</organism>
<feature type="domain" description="DUF4042" evidence="2">
    <location>
        <begin position="112"/>
        <end position="247"/>
    </location>
</feature>
<protein>
    <submittedName>
        <fullName evidence="4">HEAT repeat-containing protein 6-like</fullName>
    </submittedName>
</protein>
<gene>
    <name evidence="4" type="primary">LOC103344246</name>
</gene>
<name>A0ABM0PXH0_PRUMU</name>
<evidence type="ECO:0000313" key="4">
    <source>
        <dbReference type="RefSeq" id="XP_008246090.1"/>
    </source>
</evidence>
<dbReference type="InterPro" id="IPR052107">
    <property type="entry name" value="HEAT6"/>
</dbReference>